<proteinExistence type="predicted"/>
<dbReference type="SUPFAM" id="SSF82895">
    <property type="entry name" value="TSP-1 type 1 repeat"/>
    <property type="match status" value="1"/>
</dbReference>
<dbReference type="GO" id="GO:0009653">
    <property type="term" value="P:anatomical structure morphogenesis"/>
    <property type="evidence" value="ECO:0007669"/>
    <property type="project" value="TreeGrafter"/>
</dbReference>
<feature type="domain" description="Apple" evidence="2">
    <location>
        <begin position="107"/>
        <end position="195"/>
    </location>
</feature>
<feature type="region of interest" description="Disordered" evidence="1">
    <location>
        <begin position="300"/>
        <end position="409"/>
    </location>
</feature>
<dbReference type="PROSITE" id="PS50948">
    <property type="entry name" value="PAN"/>
    <property type="match status" value="2"/>
</dbReference>
<comment type="caution">
    <text evidence="3">The sequence shown here is derived from an EMBL/GenBank/DDBJ whole genome shotgun (WGS) entry which is preliminary data.</text>
</comment>
<evidence type="ECO:0000259" key="2">
    <source>
        <dbReference type="PROSITE" id="PS50948"/>
    </source>
</evidence>
<evidence type="ECO:0000256" key="1">
    <source>
        <dbReference type="SAM" id="MobiDB-lite"/>
    </source>
</evidence>
<dbReference type="InterPro" id="IPR003609">
    <property type="entry name" value="Pan_app"/>
</dbReference>
<dbReference type="SMART" id="SM00473">
    <property type="entry name" value="PAN_AP"/>
    <property type="match status" value="2"/>
</dbReference>
<feature type="compositionally biased region" description="Low complexity" evidence="1">
    <location>
        <begin position="350"/>
        <end position="368"/>
    </location>
</feature>
<dbReference type="AlphaFoldDB" id="A0AA36MGC0"/>
<organism evidence="3 4">
    <name type="scientific">Cylicocyclus nassatus</name>
    <name type="common">Nematode worm</name>
    <dbReference type="NCBI Taxonomy" id="53992"/>
    <lineage>
        <taxon>Eukaryota</taxon>
        <taxon>Metazoa</taxon>
        <taxon>Ecdysozoa</taxon>
        <taxon>Nematoda</taxon>
        <taxon>Chromadorea</taxon>
        <taxon>Rhabditida</taxon>
        <taxon>Rhabditina</taxon>
        <taxon>Rhabditomorpha</taxon>
        <taxon>Strongyloidea</taxon>
        <taxon>Strongylidae</taxon>
        <taxon>Cylicocyclus</taxon>
    </lineage>
</organism>
<feature type="compositionally biased region" description="Polar residues" evidence="1">
    <location>
        <begin position="324"/>
        <end position="338"/>
    </location>
</feature>
<dbReference type="PANTHER" id="PTHR47327:SF4">
    <property type="entry name" value="APPLE DOMAIN-CONTAINING PROTEIN-RELATED"/>
    <property type="match status" value="1"/>
</dbReference>
<reference evidence="3" key="1">
    <citation type="submission" date="2023-07" db="EMBL/GenBank/DDBJ databases">
        <authorList>
            <consortium name="CYATHOMIX"/>
        </authorList>
    </citation>
    <scope>NUCLEOTIDE SEQUENCE</scope>
    <source>
        <strain evidence="3">N/A</strain>
    </source>
</reference>
<dbReference type="Proteomes" id="UP001176961">
    <property type="component" value="Unassembled WGS sequence"/>
</dbReference>
<feature type="compositionally biased region" description="Acidic residues" evidence="1">
    <location>
        <begin position="381"/>
        <end position="401"/>
    </location>
</feature>
<gene>
    <name evidence="3" type="ORF">CYNAS_LOCUS20701</name>
</gene>
<dbReference type="SUPFAM" id="SSF57414">
    <property type="entry name" value="Hairpin loop containing domain-like"/>
    <property type="match status" value="2"/>
</dbReference>
<dbReference type="CDD" id="cd01099">
    <property type="entry name" value="PAN_AP_HGF"/>
    <property type="match status" value="1"/>
</dbReference>
<feature type="domain" description="Apple" evidence="2">
    <location>
        <begin position="204"/>
        <end position="284"/>
    </location>
</feature>
<protein>
    <recommendedName>
        <fullName evidence="2">Apple domain-containing protein</fullName>
    </recommendedName>
</protein>
<dbReference type="PANTHER" id="PTHR47327">
    <property type="entry name" value="FI18240P1-RELATED"/>
    <property type="match status" value="1"/>
</dbReference>
<sequence length="652" mass="72282">MSLRYRYKENDLLLQETANHKPAEKRMLPWIFTEELKQAVNCPSRTDELSLEPEVKHPKAMGCRERCAGMCVVSMQHATASFLLVLALTRYSFAGDKPLIIENGAICENKATGFFVVDNTILGTVDSIVYKDTPEEDCLRTCSTNRDRYGRSILCASFVYDHVSFTCTIFKEKAKPEGKADAVQAVGKRYFEKVCLGDAVPMECADGQFIRADDSVLIGFARNVTLVETMEQCVEQCVKELDCKSAMYFYEEGECITNTESALSKPSSFAKEENEKVVYFQNGCMTKLQSRETTTAFAEMTSAERAEEADTALEKGSGREQFKSSEPFTEATGYTTTAELEKRSDEEDAQGTSSAGSTSTTADAALTSEQESELKEKAPENDEDYADDEEEANAVADSDDSVEAKRNKKGEKASYIKYKKHPKNFASKTAKITEKEKDGASEVTARSSVQEEGDSLIADDGGEPVEGQTSPLGKKKHLSIAPVAESAEKVKEDAEVFLGFLPSSTALALEYPTYFSEWSDWTPCMKGGERQIRRRKCLDLRRCLGALMQVRNCPAVLPQPVQSGPVESVRSVIEVPRIPEYDDSETNQSNDRQSTVIQPVEAVWSPWLGVCQHFASGQPCNGGEMIGFESRECIAKEPSLCEGPFFRYSLIY</sequence>
<keyword evidence="4" id="KW-1185">Reference proteome</keyword>
<name>A0AA36MGC0_CYLNA</name>
<evidence type="ECO:0000313" key="3">
    <source>
        <dbReference type="EMBL" id="CAJ0608718.1"/>
    </source>
</evidence>
<feature type="region of interest" description="Disordered" evidence="1">
    <location>
        <begin position="433"/>
        <end position="475"/>
    </location>
</feature>
<dbReference type="EMBL" id="CATQJL010000326">
    <property type="protein sequence ID" value="CAJ0608718.1"/>
    <property type="molecule type" value="Genomic_DNA"/>
</dbReference>
<dbReference type="Gene3D" id="3.50.4.10">
    <property type="entry name" value="Hepatocyte Growth Factor"/>
    <property type="match status" value="2"/>
</dbReference>
<dbReference type="InterPro" id="IPR036383">
    <property type="entry name" value="TSP1_rpt_sf"/>
</dbReference>
<dbReference type="InterPro" id="IPR052774">
    <property type="entry name" value="Celegans_DevNeuronal_Protein"/>
</dbReference>
<dbReference type="InterPro" id="IPR000884">
    <property type="entry name" value="TSP1_rpt"/>
</dbReference>
<feature type="compositionally biased region" description="Basic and acidic residues" evidence="1">
    <location>
        <begin position="302"/>
        <end position="323"/>
    </location>
</feature>
<dbReference type="PROSITE" id="PS50092">
    <property type="entry name" value="TSP1"/>
    <property type="match status" value="1"/>
</dbReference>
<evidence type="ECO:0000313" key="4">
    <source>
        <dbReference type="Proteomes" id="UP001176961"/>
    </source>
</evidence>
<accession>A0AA36MGC0</accession>
<dbReference type="Pfam" id="PF00024">
    <property type="entry name" value="PAN_1"/>
    <property type="match status" value="2"/>
</dbReference>